<dbReference type="GO" id="GO:0004813">
    <property type="term" value="F:alanine-tRNA ligase activity"/>
    <property type="evidence" value="ECO:0007669"/>
    <property type="project" value="InterPro"/>
</dbReference>
<feature type="domain" description="Alanyl-tRNA synthetase class IIc N-terminal" evidence="1">
    <location>
        <begin position="1"/>
        <end position="68"/>
    </location>
</feature>
<dbReference type="AlphaFoldDB" id="A0AAV2CQC5"/>
<accession>A0AAV2CQC5</accession>
<proteinExistence type="predicted"/>
<protein>
    <recommendedName>
        <fullName evidence="1">Alanyl-tRNA synthetase class IIc N-terminal domain-containing protein</fullName>
    </recommendedName>
</protein>
<keyword evidence="3" id="KW-1185">Reference proteome</keyword>
<dbReference type="EMBL" id="OZ034813">
    <property type="protein sequence ID" value="CAL1358289.1"/>
    <property type="molecule type" value="Genomic_DNA"/>
</dbReference>
<dbReference type="Proteomes" id="UP001497516">
    <property type="component" value="Chromosome 1"/>
</dbReference>
<name>A0AAV2CQC5_9ROSI</name>
<evidence type="ECO:0000313" key="3">
    <source>
        <dbReference type="Proteomes" id="UP001497516"/>
    </source>
</evidence>
<gene>
    <name evidence="2" type="ORF">LTRI10_LOCUS5849</name>
</gene>
<dbReference type="PANTHER" id="PTHR11777">
    <property type="entry name" value="ALANYL-TRNA SYNTHETASE"/>
    <property type="match status" value="1"/>
</dbReference>
<reference evidence="2 3" key="1">
    <citation type="submission" date="2024-04" db="EMBL/GenBank/DDBJ databases">
        <authorList>
            <person name="Fracassetti M."/>
        </authorList>
    </citation>
    <scope>NUCLEOTIDE SEQUENCE [LARGE SCALE GENOMIC DNA]</scope>
</reference>
<dbReference type="Pfam" id="PF01411">
    <property type="entry name" value="tRNA-synt_2c"/>
    <property type="match status" value="1"/>
</dbReference>
<dbReference type="GO" id="GO:0005524">
    <property type="term" value="F:ATP binding"/>
    <property type="evidence" value="ECO:0007669"/>
    <property type="project" value="InterPro"/>
</dbReference>
<dbReference type="PANTHER" id="PTHR11777:SF9">
    <property type="entry name" value="ALANINE--TRNA LIGASE, CYTOPLASMIC"/>
    <property type="match status" value="1"/>
</dbReference>
<dbReference type="InterPro" id="IPR050058">
    <property type="entry name" value="Ala-tRNA_ligase"/>
</dbReference>
<dbReference type="GO" id="GO:0009507">
    <property type="term" value="C:chloroplast"/>
    <property type="evidence" value="ECO:0007669"/>
    <property type="project" value="TreeGrafter"/>
</dbReference>
<dbReference type="Gene3D" id="3.30.930.10">
    <property type="entry name" value="Bira Bifunctional Protein, Domain 2"/>
    <property type="match status" value="1"/>
</dbReference>
<sequence length="102" mass="11778">MLGNWSFGDYFKKEAIEWAWELLTKVYGLPEDRIYATYFGVDEKAGLAPDNEARDMWHELLPPGRVLPKVVKPVYAVCRFSKWNGSIGGTYRFVPVHAGQYY</sequence>
<dbReference type="GO" id="GO:0005739">
    <property type="term" value="C:mitochondrion"/>
    <property type="evidence" value="ECO:0007669"/>
    <property type="project" value="TreeGrafter"/>
</dbReference>
<evidence type="ECO:0000259" key="1">
    <source>
        <dbReference type="Pfam" id="PF01411"/>
    </source>
</evidence>
<dbReference type="GO" id="GO:0002161">
    <property type="term" value="F:aminoacyl-tRNA deacylase activity"/>
    <property type="evidence" value="ECO:0007669"/>
    <property type="project" value="TreeGrafter"/>
</dbReference>
<dbReference type="GO" id="GO:0006419">
    <property type="term" value="P:alanyl-tRNA aminoacylation"/>
    <property type="evidence" value="ECO:0007669"/>
    <property type="project" value="InterPro"/>
</dbReference>
<evidence type="ECO:0000313" key="2">
    <source>
        <dbReference type="EMBL" id="CAL1358289.1"/>
    </source>
</evidence>
<organism evidence="2 3">
    <name type="scientific">Linum trigynum</name>
    <dbReference type="NCBI Taxonomy" id="586398"/>
    <lineage>
        <taxon>Eukaryota</taxon>
        <taxon>Viridiplantae</taxon>
        <taxon>Streptophyta</taxon>
        <taxon>Embryophyta</taxon>
        <taxon>Tracheophyta</taxon>
        <taxon>Spermatophyta</taxon>
        <taxon>Magnoliopsida</taxon>
        <taxon>eudicotyledons</taxon>
        <taxon>Gunneridae</taxon>
        <taxon>Pentapetalae</taxon>
        <taxon>rosids</taxon>
        <taxon>fabids</taxon>
        <taxon>Malpighiales</taxon>
        <taxon>Linaceae</taxon>
        <taxon>Linum</taxon>
    </lineage>
</organism>
<dbReference type="InterPro" id="IPR018164">
    <property type="entry name" value="Ala-tRNA-synth_IIc_N"/>
</dbReference>
<dbReference type="InterPro" id="IPR045864">
    <property type="entry name" value="aa-tRNA-synth_II/BPL/LPL"/>
</dbReference>
<dbReference type="SUPFAM" id="SSF55681">
    <property type="entry name" value="Class II aaRS and biotin synthetases"/>
    <property type="match status" value="1"/>
</dbReference>